<dbReference type="PANTHER" id="PTHR45947">
    <property type="entry name" value="SULFOQUINOVOSYL TRANSFERASE SQD2"/>
    <property type="match status" value="1"/>
</dbReference>
<evidence type="ECO:0000259" key="2">
    <source>
        <dbReference type="Pfam" id="PF13439"/>
    </source>
</evidence>
<dbReference type="Pfam" id="PF00534">
    <property type="entry name" value="Glycos_transf_1"/>
    <property type="match status" value="1"/>
</dbReference>
<dbReference type="AlphaFoldDB" id="A0A6G8AQW7"/>
<dbReference type="PANTHER" id="PTHR45947:SF3">
    <property type="entry name" value="SULFOQUINOVOSYL TRANSFERASE SQD2"/>
    <property type="match status" value="1"/>
</dbReference>
<dbReference type="KEGG" id="vhy:G7082_01955"/>
<feature type="domain" description="Glycosyltransferase subfamily 4-like N-terminal" evidence="2">
    <location>
        <begin position="14"/>
        <end position="181"/>
    </location>
</feature>
<dbReference type="InterPro" id="IPR001296">
    <property type="entry name" value="Glyco_trans_1"/>
</dbReference>
<dbReference type="Gene3D" id="3.40.50.2000">
    <property type="entry name" value="Glycogen Phosphorylase B"/>
    <property type="match status" value="2"/>
</dbReference>
<evidence type="ECO:0000259" key="1">
    <source>
        <dbReference type="Pfam" id="PF00534"/>
    </source>
</evidence>
<keyword evidence="4" id="KW-1185">Reference proteome</keyword>
<reference evidence="3 4" key="1">
    <citation type="submission" date="2020-03" db="EMBL/GenBank/DDBJ databases">
        <title>Vagococcus sp. nov., isolated from beetles.</title>
        <authorList>
            <person name="Hyun D.-W."/>
            <person name="Bae J.-W."/>
        </authorList>
    </citation>
    <scope>NUCLEOTIDE SEQUENCE [LARGE SCALE GENOMIC DNA]</scope>
    <source>
        <strain evidence="3 4">HDW17B</strain>
    </source>
</reference>
<dbReference type="EMBL" id="CP049887">
    <property type="protein sequence ID" value="QIL47380.1"/>
    <property type="molecule type" value="Genomic_DNA"/>
</dbReference>
<evidence type="ECO:0000313" key="4">
    <source>
        <dbReference type="Proteomes" id="UP000501747"/>
    </source>
</evidence>
<accession>A0A6G8AQW7</accession>
<feature type="domain" description="Glycosyl transferase family 1" evidence="1">
    <location>
        <begin position="191"/>
        <end position="354"/>
    </location>
</feature>
<dbReference type="InterPro" id="IPR050194">
    <property type="entry name" value="Glycosyltransferase_grp1"/>
</dbReference>
<gene>
    <name evidence="3" type="ORF">G7082_01955</name>
</gene>
<name>A0A6G8AQW7_9ENTE</name>
<proteinExistence type="predicted"/>
<dbReference type="FunFam" id="3.40.50.2000:FF:000136">
    <property type="entry name" value="Glycosyl transferase, group 1"/>
    <property type="match status" value="1"/>
</dbReference>
<dbReference type="InterPro" id="IPR028098">
    <property type="entry name" value="Glyco_trans_4-like_N"/>
</dbReference>
<dbReference type="CDD" id="cd03817">
    <property type="entry name" value="GT4_UGDG-like"/>
    <property type="match status" value="1"/>
</dbReference>
<dbReference type="Pfam" id="PF13439">
    <property type="entry name" value="Glyco_transf_4"/>
    <property type="match status" value="1"/>
</dbReference>
<organism evidence="3 4">
    <name type="scientific">Vagococcus hydrophili</name>
    <dbReference type="NCBI Taxonomy" id="2714947"/>
    <lineage>
        <taxon>Bacteria</taxon>
        <taxon>Bacillati</taxon>
        <taxon>Bacillota</taxon>
        <taxon>Bacilli</taxon>
        <taxon>Lactobacillales</taxon>
        <taxon>Enterococcaceae</taxon>
        <taxon>Vagococcus</taxon>
    </lineage>
</organism>
<sequence>MKIGFFTDTYFPQVSGVSTSIRTLKLELEKRGHEVYIFTTTDPNVRELEPRIIRMPSIPFISFKERRLIVRGMLYAYYVAKDLELDIIHTHTEFGLGLLGKQVAKQLDIPCVHTYHTMYEDYLHYIANGRLIRPIHVKQFSKLYTASLSGIICPSKRVVDKLEEYDIDIPKFIIPTGIDVSKFKAVSSEKKQEIRDKYNIDNEHIFLLSVSRISYEKNIQTILDGLPEVIEKVPQVKLLIVGDGPYKKDLEKQVAKLEIEDYVIFSGEIPNEEISPIYQAADVFVSASDSETQGLTYTEAMAAKTKVVAKGNDYLNALFDDLSLGVTYKENDDFSDSLITYLKEEHPVNESLIKRKLYEISSEAFGESVESFYEESKKHYQLFEKDRGENLLEGPDSVEGFKNE</sequence>
<evidence type="ECO:0000313" key="3">
    <source>
        <dbReference type="EMBL" id="QIL47380.1"/>
    </source>
</evidence>
<keyword evidence="3" id="KW-0808">Transferase</keyword>
<dbReference type="Proteomes" id="UP000501747">
    <property type="component" value="Chromosome"/>
</dbReference>
<protein>
    <submittedName>
        <fullName evidence="3">Glycosyltransferase family 4 protein</fullName>
    </submittedName>
</protein>
<dbReference type="GO" id="GO:0016758">
    <property type="term" value="F:hexosyltransferase activity"/>
    <property type="evidence" value="ECO:0007669"/>
    <property type="project" value="TreeGrafter"/>
</dbReference>
<dbReference type="SUPFAM" id="SSF53756">
    <property type="entry name" value="UDP-Glycosyltransferase/glycogen phosphorylase"/>
    <property type="match status" value="1"/>
</dbReference>
<dbReference type="RefSeq" id="WP_166033491.1">
    <property type="nucleotide sequence ID" value="NZ_CP049887.1"/>
</dbReference>